<dbReference type="Pfam" id="PF01408">
    <property type="entry name" value="GFO_IDH_MocA"/>
    <property type="match status" value="1"/>
</dbReference>
<dbReference type="Gene3D" id="3.40.50.720">
    <property type="entry name" value="NAD(P)-binding Rossmann-like Domain"/>
    <property type="match status" value="1"/>
</dbReference>
<gene>
    <name evidence="3" type="ORF">HKW67_18335</name>
</gene>
<dbReference type="KEGG" id="ggr:HKW67_18335"/>
<dbReference type="PANTHER" id="PTHR43708">
    <property type="entry name" value="CONSERVED EXPRESSED OXIDOREDUCTASE (EUROFUNG)"/>
    <property type="match status" value="1"/>
</dbReference>
<evidence type="ECO:0000313" key="4">
    <source>
        <dbReference type="Proteomes" id="UP000500938"/>
    </source>
</evidence>
<organism evidence="3 4">
    <name type="scientific">Gemmatimonas groenlandica</name>
    <dbReference type="NCBI Taxonomy" id="2732249"/>
    <lineage>
        <taxon>Bacteria</taxon>
        <taxon>Pseudomonadati</taxon>
        <taxon>Gemmatimonadota</taxon>
        <taxon>Gemmatimonadia</taxon>
        <taxon>Gemmatimonadales</taxon>
        <taxon>Gemmatimonadaceae</taxon>
        <taxon>Gemmatimonas</taxon>
    </lineage>
</organism>
<reference evidence="3 4" key="1">
    <citation type="submission" date="2020-05" db="EMBL/GenBank/DDBJ databases">
        <title>Complete genome sequence of Gemmatimonas greenlandica TET16.</title>
        <authorList>
            <person name="Zeng Y."/>
        </authorList>
    </citation>
    <scope>NUCLEOTIDE SEQUENCE [LARGE SCALE GENOMIC DNA]</scope>
    <source>
        <strain evidence="3 4">TET16</strain>
    </source>
</reference>
<dbReference type="Proteomes" id="UP000500938">
    <property type="component" value="Chromosome"/>
</dbReference>
<sequence>MKVAVIGLGNAGATLHLPALAAMRDIDVVGAVDLDTTRRDQAKTTFRVPVFASVEEMFATARPDVVCIGTPPGSHAALCLQSFSAGAHVLCEKPFVSSIAQADMVLAAARAAGRRIALNHEFREMPVFKAVRDAVSSGATGGLNFAQVWQQMDLPPWAEPGWRGGMRQRTLYEAGVHLVDFLMALFGERPRAVQAWTSTCGVREGESDAVALLTMEFSRGRLATVTQNRLAKGETQYFEVRADTDRASLRASFGGRARISAGLFRSTRPHVRVEYGIAGIAWQEVGTTRSMLARNPKDPRMVATRYVFERSLAAFRDGTEPPASGEVGRDVMTVIAAAYHSAAIGQRVAIDDALIAELRDVHLG</sequence>
<proteinExistence type="predicted"/>
<evidence type="ECO:0000259" key="2">
    <source>
        <dbReference type="Pfam" id="PF22725"/>
    </source>
</evidence>
<dbReference type="SUPFAM" id="SSF55347">
    <property type="entry name" value="Glyceraldehyde-3-phosphate dehydrogenase-like, C-terminal domain"/>
    <property type="match status" value="1"/>
</dbReference>
<feature type="domain" description="Gfo/Idh/MocA-like oxidoreductase N-terminal" evidence="1">
    <location>
        <begin position="1"/>
        <end position="120"/>
    </location>
</feature>
<dbReference type="Gene3D" id="3.30.360.10">
    <property type="entry name" value="Dihydrodipicolinate Reductase, domain 2"/>
    <property type="match status" value="1"/>
</dbReference>
<dbReference type="PANTHER" id="PTHR43708:SF8">
    <property type="entry name" value="OXIDOREDUCTASE"/>
    <property type="match status" value="1"/>
</dbReference>
<dbReference type="RefSeq" id="WP_171226761.1">
    <property type="nucleotide sequence ID" value="NZ_CP053085.1"/>
</dbReference>
<name>A0A6M4IUT5_9BACT</name>
<protein>
    <submittedName>
        <fullName evidence="3">Gfo/Idh/MocA family oxidoreductase</fullName>
    </submittedName>
</protein>
<keyword evidence="4" id="KW-1185">Reference proteome</keyword>
<evidence type="ECO:0000259" key="1">
    <source>
        <dbReference type="Pfam" id="PF01408"/>
    </source>
</evidence>
<evidence type="ECO:0000313" key="3">
    <source>
        <dbReference type="EMBL" id="QJR37327.1"/>
    </source>
</evidence>
<dbReference type="InterPro" id="IPR051317">
    <property type="entry name" value="Gfo/Idh/MocA_oxidoreduct"/>
</dbReference>
<dbReference type="AlphaFoldDB" id="A0A6M4IUT5"/>
<dbReference type="InterPro" id="IPR055170">
    <property type="entry name" value="GFO_IDH_MocA-like_dom"/>
</dbReference>
<dbReference type="InterPro" id="IPR036291">
    <property type="entry name" value="NAD(P)-bd_dom_sf"/>
</dbReference>
<accession>A0A6M4IUT5</accession>
<dbReference type="SUPFAM" id="SSF51735">
    <property type="entry name" value="NAD(P)-binding Rossmann-fold domains"/>
    <property type="match status" value="1"/>
</dbReference>
<feature type="domain" description="GFO/IDH/MocA-like oxidoreductase" evidence="2">
    <location>
        <begin position="128"/>
        <end position="242"/>
    </location>
</feature>
<dbReference type="EMBL" id="CP053085">
    <property type="protein sequence ID" value="QJR37327.1"/>
    <property type="molecule type" value="Genomic_DNA"/>
</dbReference>
<dbReference type="Pfam" id="PF22725">
    <property type="entry name" value="GFO_IDH_MocA_C3"/>
    <property type="match status" value="1"/>
</dbReference>
<dbReference type="GO" id="GO:0000166">
    <property type="term" value="F:nucleotide binding"/>
    <property type="evidence" value="ECO:0007669"/>
    <property type="project" value="InterPro"/>
</dbReference>
<dbReference type="InterPro" id="IPR000683">
    <property type="entry name" value="Gfo/Idh/MocA-like_OxRdtase_N"/>
</dbReference>